<keyword evidence="8" id="KW-0408">Iron</keyword>
<evidence type="ECO:0000313" key="10">
    <source>
        <dbReference type="Proteomes" id="UP000183952"/>
    </source>
</evidence>
<dbReference type="InterPro" id="IPR036390">
    <property type="entry name" value="WH_DNA-bd_sf"/>
</dbReference>
<dbReference type="SUPFAM" id="SSF46785">
    <property type="entry name" value="Winged helix' DNA-binding domain"/>
    <property type="match status" value="1"/>
</dbReference>
<evidence type="ECO:0000256" key="5">
    <source>
        <dbReference type="ARBA" id="ARBA00023125"/>
    </source>
</evidence>
<evidence type="ECO:0000256" key="6">
    <source>
        <dbReference type="ARBA" id="ARBA00023163"/>
    </source>
</evidence>
<dbReference type="GO" id="GO:1900376">
    <property type="term" value="P:regulation of secondary metabolite biosynthetic process"/>
    <property type="evidence" value="ECO:0007669"/>
    <property type="project" value="TreeGrafter"/>
</dbReference>
<dbReference type="AlphaFoldDB" id="A0A1M6KLP3"/>
<evidence type="ECO:0000256" key="4">
    <source>
        <dbReference type="ARBA" id="ARBA00023015"/>
    </source>
</evidence>
<dbReference type="PANTHER" id="PTHR33202:SF8">
    <property type="entry name" value="PEROXIDE-RESPONSIVE REPRESSOR PERR"/>
    <property type="match status" value="1"/>
</dbReference>
<dbReference type="GO" id="GO:0000976">
    <property type="term" value="F:transcription cis-regulatory region binding"/>
    <property type="evidence" value="ECO:0007669"/>
    <property type="project" value="TreeGrafter"/>
</dbReference>
<comment type="cofactor">
    <cofactor evidence="7">
        <name>Zn(2+)</name>
        <dbReference type="ChEBI" id="CHEBI:29105"/>
    </cofactor>
    <text evidence="7">Binds 1 zinc ion per subunit.</text>
</comment>
<dbReference type="Gene3D" id="1.10.10.10">
    <property type="entry name" value="Winged helix-like DNA-binding domain superfamily/Winged helix DNA-binding domain"/>
    <property type="match status" value="1"/>
</dbReference>
<reference evidence="9 10" key="1">
    <citation type="submission" date="2016-11" db="EMBL/GenBank/DDBJ databases">
        <authorList>
            <person name="Jaros S."/>
            <person name="Januszkiewicz K."/>
            <person name="Wedrychowicz H."/>
        </authorList>
    </citation>
    <scope>NUCLEOTIDE SEQUENCE [LARGE SCALE GENOMIC DNA]</scope>
    <source>
        <strain evidence="9 10">DSM 3090</strain>
    </source>
</reference>
<dbReference type="EMBL" id="FRAD01000004">
    <property type="protein sequence ID" value="SHJ59820.1"/>
    <property type="molecule type" value="Genomic_DNA"/>
</dbReference>
<dbReference type="InterPro" id="IPR002481">
    <property type="entry name" value="FUR"/>
</dbReference>
<feature type="binding site" evidence="7">
    <location>
        <position position="130"/>
    </location>
    <ligand>
        <name>Zn(2+)</name>
        <dbReference type="ChEBI" id="CHEBI:29105"/>
    </ligand>
</feature>
<evidence type="ECO:0000256" key="8">
    <source>
        <dbReference type="PIRSR" id="PIRSR602481-2"/>
    </source>
</evidence>
<dbReference type="Proteomes" id="UP000183952">
    <property type="component" value="Unassembled WGS sequence"/>
</dbReference>
<keyword evidence="2" id="KW-0678">Repressor</keyword>
<feature type="binding site" evidence="7">
    <location>
        <position position="94"/>
    </location>
    <ligand>
        <name>Zn(2+)</name>
        <dbReference type="ChEBI" id="CHEBI:29105"/>
    </ligand>
</feature>
<dbReference type="STRING" id="1121331.SAMN02745248_00514"/>
<feature type="binding site" evidence="7">
    <location>
        <position position="133"/>
    </location>
    <ligand>
        <name>Zn(2+)</name>
        <dbReference type="ChEBI" id="CHEBI:29105"/>
    </ligand>
</feature>
<evidence type="ECO:0000256" key="2">
    <source>
        <dbReference type="ARBA" id="ARBA00022491"/>
    </source>
</evidence>
<dbReference type="GO" id="GO:0003700">
    <property type="term" value="F:DNA-binding transcription factor activity"/>
    <property type="evidence" value="ECO:0007669"/>
    <property type="project" value="InterPro"/>
</dbReference>
<organism evidence="9 10">
    <name type="scientific">Hathewaya proteolytica DSM 3090</name>
    <dbReference type="NCBI Taxonomy" id="1121331"/>
    <lineage>
        <taxon>Bacteria</taxon>
        <taxon>Bacillati</taxon>
        <taxon>Bacillota</taxon>
        <taxon>Clostridia</taxon>
        <taxon>Eubacteriales</taxon>
        <taxon>Clostridiaceae</taxon>
        <taxon>Hathewaya</taxon>
    </lineage>
</organism>
<dbReference type="InterPro" id="IPR036388">
    <property type="entry name" value="WH-like_DNA-bd_sf"/>
</dbReference>
<dbReference type="OrthoDB" id="8659436at2"/>
<keyword evidence="10" id="KW-1185">Reference proteome</keyword>
<dbReference type="InterPro" id="IPR043135">
    <property type="entry name" value="Fur_C"/>
</dbReference>
<evidence type="ECO:0000256" key="1">
    <source>
        <dbReference type="ARBA" id="ARBA00007957"/>
    </source>
</evidence>
<keyword evidence="6" id="KW-0804">Transcription</keyword>
<evidence type="ECO:0000256" key="7">
    <source>
        <dbReference type="PIRSR" id="PIRSR602481-1"/>
    </source>
</evidence>
<keyword evidence="5" id="KW-0238">DNA-binding</keyword>
<keyword evidence="3 7" id="KW-0862">Zinc</keyword>
<protein>
    <submittedName>
        <fullName evidence="9">Fe2+ or Zn2+ uptake regulation protein</fullName>
    </submittedName>
</protein>
<accession>A0A1M6KLP3</accession>
<evidence type="ECO:0000256" key="3">
    <source>
        <dbReference type="ARBA" id="ARBA00022833"/>
    </source>
</evidence>
<feature type="binding site" evidence="7">
    <location>
        <position position="91"/>
    </location>
    <ligand>
        <name>Zn(2+)</name>
        <dbReference type="ChEBI" id="CHEBI:29105"/>
    </ligand>
</feature>
<comment type="cofactor">
    <cofactor evidence="8">
        <name>Mn(2+)</name>
        <dbReference type="ChEBI" id="CHEBI:29035"/>
    </cofactor>
    <cofactor evidence="8">
        <name>Fe(2+)</name>
        <dbReference type="ChEBI" id="CHEBI:29033"/>
    </cofactor>
    <text evidence="8">Binds 1 Mn(2+) or Fe(2+) ion per subunit.</text>
</comment>
<dbReference type="GO" id="GO:0045892">
    <property type="term" value="P:negative regulation of DNA-templated transcription"/>
    <property type="evidence" value="ECO:0007669"/>
    <property type="project" value="TreeGrafter"/>
</dbReference>
<gene>
    <name evidence="9" type="ORF">SAMN02745248_00514</name>
</gene>
<keyword evidence="7" id="KW-0479">Metal-binding</keyword>
<keyword evidence="4" id="KW-0805">Transcription regulation</keyword>
<dbReference type="Pfam" id="PF01475">
    <property type="entry name" value="FUR"/>
    <property type="match status" value="1"/>
</dbReference>
<dbReference type="CDD" id="cd07153">
    <property type="entry name" value="Fur_like"/>
    <property type="match status" value="1"/>
</dbReference>
<dbReference type="GO" id="GO:0008270">
    <property type="term" value="F:zinc ion binding"/>
    <property type="evidence" value="ECO:0007669"/>
    <property type="project" value="TreeGrafter"/>
</dbReference>
<dbReference type="PANTHER" id="PTHR33202">
    <property type="entry name" value="ZINC UPTAKE REGULATION PROTEIN"/>
    <property type="match status" value="1"/>
</dbReference>
<dbReference type="RefSeq" id="WP_072901962.1">
    <property type="nucleotide sequence ID" value="NZ_FRAD01000004.1"/>
</dbReference>
<evidence type="ECO:0000313" key="9">
    <source>
        <dbReference type="EMBL" id="SHJ59820.1"/>
    </source>
</evidence>
<sequence length="152" mass="17841">MKAEEYLRQFNIKVTKGRIRVLDCFLEKNSPMTAEELYFILRDEDVKVDLSTIYRTLDVFETKNIVNKIIGENGTFKFILKKNVHKHKIQCSICHKEVEYECPMPQIEEILRKETGFYVTCGDITLEGICHKCKEDKNSNSDNNNNNNNKKK</sequence>
<proteinExistence type="inferred from homology"/>
<comment type="similarity">
    <text evidence="1">Belongs to the Fur family.</text>
</comment>
<feature type="binding site" evidence="8">
    <location>
        <position position="85"/>
    </location>
    <ligand>
        <name>Fe cation</name>
        <dbReference type="ChEBI" id="CHEBI:24875"/>
    </ligand>
</feature>
<name>A0A1M6KLP3_9CLOT</name>
<dbReference type="Gene3D" id="3.30.1490.190">
    <property type="match status" value="1"/>
</dbReference>